<evidence type="ECO:0000256" key="3">
    <source>
        <dbReference type="ARBA" id="ARBA00022475"/>
    </source>
</evidence>
<evidence type="ECO:0000256" key="2">
    <source>
        <dbReference type="ARBA" id="ARBA00022448"/>
    </source>
</evidence>
<evidence type="ECO:0000256" key="6">
    <source>
        <dbReference type="ARBA" id="ARBA00022692"/>
    </source>
</evidence>
<feature type="transmembrane region" description="Helical" evidence="12">
    <location>
        <begin position="59"/>
        <end position="82"/>
    </location>
</feature>
<feature type="transmembrane region" description="Helical" evidence="12">
    <location>
        <begin position="327"/>
        <end position="348"/>
    </location>
</feature>
<feature type="transmembrane region" description="Helical" evidence="12">
    <location>
        <begin position="255"/>
        <end position="275"/>
    </location>
</feature>
<dbReference type="GO" id="GO:0022857">
    <property type="term" value="F:transmembrane transporter activity"/>
    <property type="evidence" value="ECO:0007669"/>
    <property type="project" value="InterPro"/>
</dbReference>
<evidence type="ECO:0000256" key="12">
    <source>
        <dbReference type="SAM" id="Phobius"/>
    </source>
</evidence>
<protein>
    <recommendedName>
        <fullName evidence="10">Xylose transport system permease protein XylH</fullName>
    </recommendedName>
</protein>
<feature type="transmembrane region" description="Helical" evidence="12">
    <location>
        <begin position="296"/>
        <end position="315"/>
    </location>
</feature>
<comment type="caution">
    <text evidence="13">The sequence shown here is derived from an EMBL/GenBank/DDBJ whole genome shotgun (WGS) entry which is preliminary data.</text>
</comment>
<dbReference type="Proteomes" id="UP000585638">
    <property type="component" value="Unassembled WGS sequence"/>
</dbReference>
<dbReference type="GO" id="GO:0005886">
    <property type="term" value="C:plasma membrane"/>
    <property type="evidence" value="ECO:0007669"/>
    <property type="project" value="UniProtKB-SubCell"/>
</dbReference>
<evidence type="ECO:0000256" key="10">
    <source>
        <dbReference type="ARBA" id="ARBA00035686"/>
    </source>
</evidence>
<evidence type="ECO:0000256" key="11">
    <source>
        <dbReference type="SAM" id="MobiDB-lite"/>
    </source>
</evidence>
<keyword evidence="5" id="KW-0762">Sugar transport</keyword>
<evidence type="ECO:0000313" key="14">
    <source>
        <dbReference type="Proteomes" id="UP000585638"/>
    </source>
</evidence>
<feature type="region of interest" description="Disordered" evidence="11">
    <location>
        <begin position="1"/>
        <end position="22"/>
    </location>
</feature>
<feature type="transmembrane region" description="Helical" evidence="12">
    <location>
        <begin position="216"/>
        <end position="235"/>
    </location>
</feature>
<keyword evidence="2" id="KW-0813">Transport</keyword>
<keyword evidence="14" id="KW-1185">Reference proteome</keyword>
<gene>
    <name evidence="13" type="ORF">BJ998_005737</name>
</gene>
<name>A0A7W9KL28_9PSEU</name>
<feature type="transmembrane region" description="Helical" evidence="12">
    <location>
        <begin position="408"/>
        <end position="427"/>
    </location>
</feature>
<dbReference type="AlphaFoldDB" id="A0A7W9KL28"/>
<evidence type="ECO:0000256" key="8">
    <source>
        <dbReference type="ARBA" id="ARBA00023136"/>
    </source>
</evidence>
<reference evidence="13 14" key="1">
    <citation type="submission" date="2020-08" db="EMBL/GenBank/DDBJ databases">
        <title>Sequencing the genomes of 1000 actinobacteria strains.</title>
        <authorList>
            <person name="Klenk H.-P."/>
        </authorList>
    </citation>
    <scope>NUCLEOTIDE SEQUENCE [LARGE SCALE GENOMIC DNA]</scope>
    <source>
        <strain evidence="13 14">DSM 43851</strain>
    </source>
</reference>
<comment type="subcellular location">
    <subcellularLocation>
        <location evidence="1">Cell membrane</location>
        <topology evidence="1">Multi-pass membrane protein</topology>
    </subcellularLocation>
</comment>
<proteinExistence type="predicted"/>
<keyword evidence="4" id="KW-0997">Cell inner membrane</keyword>
<comment type="function">
    <text evidence="9">Part of the binding-protein-dependent transport system for D-xylose. Probably responsible for the translocation of the substrate across the membrane.</text>
</comment>
<feature type="transmembrane region" description="Helical" evidence="12">
    <location>
        <begin position="168"/>
        <end position="184"/>
    </location>
</feature>
<dbReference type="InterPro" id="IPR001851">
    <property type="entry name" value="ABC_transp_permease"/>
</dbReference>
<sequence>MTDTPAAAPPSDPKPSEKPAANKQDAAIADFGIDTTSRSTGQALRDYVDRVRGGELGSLPALAGLIVLLIVFTAVSSTFLTLNNLANLLAQSAGVTIIAMGLVFVLLLGEIDLSAGTASGVAAAVMALHLVKGGNLLSGMGDVVFYAFIIGGLIAVAVSVWQRIWPGAVLSAVAVLLLLLGVPPNPWLEMLLAVCVGTVIGCLTGVLISKIGIPSFVVTLALFLAWGGVVLKLIGDGGTLSISNDPVLFGVANNNLSTVGSWILFLIFAGGYALVVLYRHFGRVRRGLVAQPTTLVLIKVGAVVVLGAVATYLLTLNRSPNPDRVTIAGVPYVVPIILVLLVVGTFVLDRTKYGRHIYAVGGSAEAARRAGINVPKIRMSVFVIASTVSAVGAIVYSSKVGSVDPNAGGGNTLLFAVGAAVIGGTSLFGGKGRLSNAIIGGFVIAIVSNGLGLLGQPAAVVSIVTGVVLLLAASVDALSRRRAKATGH</sequence>
<dbReference type="EMBL" id="JACHIR010000001">
    <property type="protein sequence ID" value="MBB5894541.1"/>
    <property type="molecule type" value="Genomic_DNA"/>
</dbReference>
<feature type="transmembrane region" description="Helical" evidence="12">
    <location>
        <begin position="377"/>
        <end position="396"/>
    </location>
</feature>
<dbReference type="RefSeq" id="WP_184866452.1">
    <property type="nucleotide sequence ID" value="NZ_BAAAWY010000005.1"/>
</dbReference>
<dbReference type="PANTHER" id="PTHR32196">
    <property type="entry name" value="ABC TRANSPORTER PERMEASE PROTEIN YPHD-RELATED-RELATED"/>
    <property type="match status" value="1"/>
</dbReference>
<evidence type="ECO:0000256" key="5">
    <source>
        <dbReference type="ARBA" id="ARBA00022597"/>
    </source>
</evidence>
<feature type="transmembrane region" description="Helical" evidence="12">
    <location>
        <begin position="88"/>
        <end position="108"/>
    </location>
</feature>
<evidence type="ECO:0000313" key="13">
    <source>
        <dbReference type="EMBL" id="MBB5894541.1"/>
    </source>
</evidence>
<dbReference type="CDD" id="cd06579">
    <property type="entry name" value="TM_PBP1_transp_AraH_like"/>
    <property type="match status" value="1"/>
</dbReference>
<keyword evidence="8 12" id="KW-0472">Membrane</keyword>
<feature type="transmembrane region" description="Helical" evidence="12">
    <location>
        <begin position="143"/>
        <end position="161"/>
    </location>
</feature>
<feature type="transmembrane region" description="Helical" evidence="12">
    <location>
        <begin position="458"/>
        <end position="478"/>
    </location>
</feature>
<keyword evidence="7 12" id="KW-1133">Transmembrane helix</keyword>
<evidence type="ECO:0000256" key="9">
    <source>
        <dbReference type="ARBA" id="ARBA00035611"/>
    </source>
</evidence>
<dbReference type="Pfam" id="PF02653">
    <property type="entry name" value="BPD_transp_2"/>
    <property type="match status" value="1"/>
</dbReference>
<evidence type="ECO:0000256" key="4">
    <source>
        <dbReference type="ARBA" id="ARBA00022519"/>
    </source>
</evidence>
<evidence type="ECO:0000256" key="7">
    <source>
        <dbReference type="ARBA" id="ARBA00022989"/>
    </source>
</evidence>
<evidence type="ECO:0000256" key="1">
    <source>
        <dbReference type="ARBA" id="ARBA00004651"/>
    </source>
</evidence>
<feature type="transmembrane region" description="Helical" evidence="12">
    <location>
        <begin position="434"/>
        <end position="452"/>
    </location>
</feature>
<organism evidence="13 14">
    <name type="scientific">Kutzneria kofuensis</name>
    <dbReference type="NCBI Taxonomy" id="103725"/>
    <lineage>
        <taxon>Bacteria</taxon>
        <taxon>Bacillati</taxon>
        <taxon>Actinomycetota</taxon>
        <taxon>Actinomycetes</taxon>
        <taxon>Pseudonocardiales</taxon>
        <taxon>Pseudonocardiaceae</taxon>
        <taxon>Kutzneria</taxon>
    </lineage>
</organism>
<keyword evidence="6 12" id="KW-0812">Transmembrane</keyword>
<accession>A0A7W9KL28</accession>
<feature type="transmembrane region" description="Helical" evidence="12">
    <location>
        <begin position="190"/>
        <end position="209"/>
    </location>
</feature>
<dbReference type="PANTHER" id="PTHR32196:SF32">
    <property type="entry name" value="XYLOSE TRANSPORT SYSTEM PERMEASE PROTEIN XYLH"/>
    <property type="match status" value="1"/>
</dbReference>
<keyword evidence="3" id="KW-1003">Cell membrane</keyword>